<organism evidence="9 10">
    <name type="scientific">Malaciobacter marinus</name>
    <dbReference type="NCBI Taxonomy" id="505249"/>
    <lineage>
        <taxon>Bacteria</taxon>
        <taxon>Pseudomonadati</taxon>
        <taxon>Campylobacterota</taxon>
        <taxon>Epsilonproteobacteria</taxon>
        <taxon>Campylobacterales</taxon>
        <taxon>Arcobacteraceae</taxon>
        <taxon>Malaciobacter</taxon>
    </lineage>
</organism>
<gene>
    <name evidence="9" type="ORF">B0F89_10883</name>
</gene>
<dbReference type="Pfam" id="PF03591">
    <property type="entry name" value="AzlC"/>
    <property type="match status" value="1"/>
</dbReference>
<evidence type="ECO:0000313" key="10">
    <source>
        <dbReference type="Proteomes" id="UP000239861"/>
    </source>
</evidence>
<reference evidence="9 10" key="1">
    <citation type="submission" date="2018-02" db="EMBL/GenBank/DDBJ databases">
        <title>Subsurface microbial communities from deep shales in Ohio and West Virginia, USA.</title>
        <authorList>
            <person name="Wrighton K."/>
        </authorList>
    </citation>
    <scope>NUCLEOTIDE SEQUENCE [LARGE SCALE GENOMIC DNA]</scope>
    <source>
        <strain evidence="9 10">MARC-MIP3H16</strain>
    </source>
</reference>
<dbReference type="InterPro" id="IPR011606">
    <property type="entry name" value="Brnchd-chn_aa_trnsp_permease"/>
</dbReference>
<evidence type="ECO:0000256" key="1">
    <source>
        <dbReference type="ARBA" id="ARBA00004651"/>
    </source>
</evidence>
<dbReference type="GO" id="GO:0005886">
    <property type="term" value="C:plasma membrane"/>
    <property type="evidence" value="ECO:0007669"/>
    <property type="project" value="UniProtKB-SubCell"/>
</dbReference>
<feature type="transmembrane region" description="Helical" evidence="8">
    <location>
        <begin position="207"/>
        <end position="225"/>
    </location>
</feature>
<accession>A0AB36ZZE3</accession>
<evidence type="ECO:0000256" key="4">
    <source>
        <dbReference type="ARBA" id="ARBA00022475"/>
    </source>
</evidence>
<comment type="caution">
    <text evidence="9">The sequence shown here is derived from an EMBL/GenBank/DDBJ whole genome shotgun (WGS) entry which is preliminary data.</text>
</comment>
<comment type="similarity">
    <text evidence="2">Belongs to the AzlC family.</text>
</comment>
<dbReference type="RefSeq" id="WP_079577996.1">
    <property type="nucleotide sequence ID" value="NZ_FUYO01000011.1"/>
</dbReference>
<feature type="transmembrane region" description="Helical" evidence="8">
    <location>
        <begin position="39"/>
        <end position="62"/>
    </location>
</feature>
<feature type="transmembrane region" description="Helical" evidence="8">
    <location>
        <begin position="184"/>
        <end position="201"/>
    </location>
</feature>
<comment type="subcellular location">
    <subcellularLocation>
        <location evidence="1">Cell membrane</location>
        <topology evidence="1">Multi-pass membrane protein</topology>
    </subcellularLocation>
</comment>
<feature type="transmembrane region" description="Helical" evidence="8">
    <location>
        <begin position="128"/>
        <end position="151"/>
    </location>
</feature>
<dbReference type="Proteomes" id="UP000239861">
    <property type="component" value="Unassembled WGS sequence"/>
</dbReference>
<name>A0AB36ZZE3_9BACT</name>
<dbReference type="PANTHER" id="PTHR34979:SF1">
    <property type="entry name" value="INNER MEMBRANE PROTEIN YGAZ"/>
    <property type="match status" value="1"/>
</dbReference>
<dbReference type="GO" id="GO:1903785">
    <property type="term" value="P:L-valine transmembrane transport"/>
    <property type="evidence" value="ECO:0007669"/>
    <property type="project" value="TreeGrafter"/>
</dbReference>
<evidence type="ECO:0000256" key="3">
    <source>
        <dbReference type="ARBA" id="ARBA00022448"/>
    </source>
</evidence>
<keyword evidence="3" id="KW-0813">Transport</keyword>
<sequence length="230" mass="26251">MKYEKELKKAFSISIPVLMGYIVLGFAFGLLLTSFDYPWYLAPIMSIFIYAGALQFVAINFFNAKAGLIDIAIASWFINIRQSFYGLSLLKRFKNSGKLKPFLIFGLTDETYALLTTIKDDESLNKKYYYLFLGLLNQLYWIIGCTSGAVIGSYINFNTAGLEFSLTALFVVLCIEQYKSLKNIYPFLIGAISSIFALIFIPSDKMLIVSIIIALIMMFFFRKRIESWQV</sequence>
<protein>
    <submittedName>
        <fullName evidence="9">4-azaleucine resistance transporter AzlC</fullName>
    </submittedName>
</protein>
<keyword evidence="5 8" id="KW-0812">Transmembrane</keyword>
<keyword evidence="7 8" id="KW-0472">Membrane</keyword>
<feature type="transmembrane region" description="Helical" evidence="8">
    <location>
        <begin position="157"/>
        <end position="175"/>
    </location>
</feature>
<dbReference type="PANTHER" id="PTHR34979">
    <property type="entry name" value="INNER MEMBRANE PROTEIN YGAZ"/>
    <property type="match status" value="1"/>
</dbReference>
<dbReference type="AlphaFoldDB" id="A0AB36ZZE3"/>
<feature type="transmembrane region" description="Helical" evidence="8">
    <location>
        <begin position="12"/>
        <end position="33"/>
    </location>
</feature>
<evidence type="ECO:0000256" key="6">
    <source>
        <dbReference type="ARBA" id="ARBA00022989"/>
    </source>
</evidence>
<keyword evidence="6 8" id="KW-1133">Transmembrane helix</keyword>
<evidence type="ECO:0000313" key="9">
    <source>
        <dbReference type="EMBL" id="PPK61691.1"/>
    </source>
</evidence>
<evidence type="ECO:0000256" key="5">
    <source>
        <dbReference type="ARBA" id="ARBA00022692"/>
    </source>
</evidence>
<keyword evidence="4" id="KW-1003">Cell membrane</keyword>
<dbReference type="EMBL" id="PTIW01000008">
    <property type="protein sequence ID" value="PPK61691.1"/>
    <property type="molecule type" value="Genomic_DNA"/>
</dbReference>
<proteinExistence type="inferred from homology"/>
<evidence type="ECO:0000256" key="7">
    <source>
        <dbReference type="ARBA" id="ARBA00023136"/>
    </source>
</evidence>
<evidence type="ECO:0000256" key="2">
    <source>
        <dbReference type="ARBA" id="ARBA00010735"/>
    </source>
</evidence>
<evidence type="ECO:0000256" key="8">
    <source>
        <dbReference type="SAM" id="Phobius"/>
    </source>
</evidence>